<name>A0A0G1MBR9_9BACT</name>
<evidence type="ECO:0000313" key="2">
    <source>
        <dbReference type="EMBL" id="KKU05527.1"/>
    </source>
</evidence>
<reference evidence="2 3" key="1">
    <citation type="journal article" date="2015" name="Nature">
        <title>rRNA introns, odd ribosomes, and small enigmatic genomes across a large radiation of phyla.</title>
        <authorList>
            <person name="Brown C.T."/>
            <person name="Hug L.A."/>
            <person name="Thomas B.C."/>
            <person name="Sharon I."/>
            <person name="Castelle C.J."/>
            <person name="Singh A."/>
            <person name="Wilkins M.J."/>
            <person name="Williams K.H."/>
            <person name="Banfield J.F."/>
        </authorList>
    </citation>
    <scope>NUCLEOTIDE SEQUENCE [LARGE SCALE GENOMIC DNA]</scope>
</reference>
<dbReference type="Proteomes" id="UP000034354">
    <property type="component" value="Unassembled WGS sequence"/>
</dbReference>
<evidence type="ECO:0000313" key="3">
    <source>
        <dbReference type="Proteomes" id="UP000034354"/>
    </source>
</evidence>
<sequence>MSTERSTNDQKDYSHGREDIPGKGEKPQNDARILEQQERTKKRQEVLVAVRVITEGYEAQDATIQSYQGPLMRALKEERGSVTKEHDDLLEPLADMSELAFWIDQKVLGPEVVSVLKNKREKALQVLEVMFERYPPALDFTGRAASLDRSLGKLKKQIDQSFFGFFLSIDSKLFLDTKDGSEDKIGSLLTIDRGLRVLTQKILDERSKLDLSVDDLNRFHDSDEDLKDRVSSGLILLKNLQALRQALCKECFGQEKNPEEVIAIHEKTIAAQEIAGGNSGSAGKKSETPVIIKPEIPKAKIEKKPVPSFKEVADLLNEADIKNPVEDARKLVTPEVKAALFKELSALLDGRLDAVKNWKPGQKLDLQNMGVLIGISAEQKIYRLPLIAAEGKMANVRKTKIVDYFQQVFGHDLSKDRRVRALTRSTNIFE</sequence>
<accession>A0A0G1MBR9</accession>
<proteinExistence type="predicted"/>
<comment type="caution">
    <text evidence="2">The sequence shown here is derived from an EMBL/GenBank/DDBJ whole genome shotgun (WGS) entry which is preliminary data.</text>
</comment>
<feature type="region of interest" description="Disordered" evidence="1">
    <location>
        <begin position="1"/>
        <end position="35"/>
    </location>
</feature>
<gene>
    <name evidence="2" type="ORF">UX09_C0068G0004</name>
</gene>
<dbReference type="AlphaFoldDB" id="A0A0G1MBR9"/>
<evidence type="ECO:0000256" key="1">
    <source>
        <dbReference type="SAM" id="MobiDB-lite"/>
    </source>
</evidence>
<organism evidence="2 3">
    <name type="scientific">Candidatus Uhrbacteria bacterium GW2011_GWE2_45_35</name>
    <dbReference type="NCBI Taxonomy" id="1618993"/>
    <lineage>
        <taxon>Bacteria</taxon>
        <taxon>Candidatus Uhriibacteriota</taxon>
    </lineage>
</organism>
<dbReference type="EMBL" id="LCKW01000068">
    <property type="protein sequence ID" value="KKU05527.1"/>
    <property type="molecule type" value="Genomic_DNA"/>
</dbReference>
<protein>
    <submittedName>
        <fullName evidence="2">Uncharacterized protein</fullName>
    </submittedName>
</protein>